<keyword evidence="4 6" id="KW-1133">Transmembrane helix</keyword>
<comment type="similarity">
    <text evidence="2">Belongs to the GtrA family.</text>
</comment>
<proteinExistence type="inferred from homology"/>
<evidence type="ECO:0000313" key="9">
    <source>
        <dbReference type="Proteomes" id="UP001596417"/>
    </source>
</evidence>
<dbReference type="GeneID" id="76198804"/>
<evidence type="ECO:0000256" key="5">
    <source>
        <dbReference type="ARBA" id="ARBA00023136"/>
    </source>
</evidence>
<comment type="subcellular location">
    <subcellularLocation>
        <location evidence="1">Membrane</location>
        <topology evidence="1">Multi-pass membrane protein</topology>
    </subcellularLocation>
</comment>
<name>A0ABD5YIY9_9EURY</name>
<organism evidence="8 9">
    <name type="scientific">Halocatena marina</name>
    <dbReference type="NCBI Taxonomy" id="2934937"/>
    <lineage>
        <taxon>Archaea</taxon>
        <taxon>Methanobacteriati</taxon>
        <taxon>Methanobacteriota</taxon>
        <taxon>Stenosarchaea group</taxon>
        <taxon>Halobacteria</taxon>
        <taxon>Halobacteriales</taxon>
        <taxon>Natronomonadaceae</taxon>
        <taxon>Halocatena</taxon>
    </lineage>
</organism>
<evidence type="ECO:0000256" key="1">
    <source>
        <dbReference type="ARBA" id="ARBA00004141"/>
    </source>
</evidence>
<evidence type="ECO:0000256" key="6">
    <source>
        <dbReference type="SAM" id="Phobius"/>
    </source>
</evidence>
<feature type="domain" description="GtrA/DPMS transmembrane" evidence="7">
    <location>
        <begin position="34"/>
        <end position="150"/>
    </location>
</feature>
<keyword evidence="9" id="KW-1185">Reference proteome</keyword>
<reference evidence="8 9" key="1">
    <citation type="journal article" date="2019" name="Int. J. Syst. Evol. Microbiol.">
        <title>The Global Catalogue of Microorganisms (GCM) 10K type strain sequencing project: providing services to taxonomists for standard genome sequencing and annotation.</title>
        <authorList>
            <consortium name="The Broad Institute Genomics Platform"/>
            <consortium name="The Broad Institute Genome Sequencing Center for Infectious Disease"/>
            <person name="Wu L."/>
            <person name="Ma J."/>
        </authorList>
    </citation>
    <scope>NUCLEOTIDE SEQUENCE [LARGE SCALE GENOMIC DNA]</scope>
    <source>
        <strain evidence="8 9">RDMS1</strain>
    </source>
</reference>
<sequence>MSLISRLESSTLVARLQDLPFIPSALVQPALLSQFIIVGVIGGLIENITLIALVSGFELSTLISAAIGKECSILSMFVINDNWTFRNHRDKPLYRRVFQSNINRFGSIIIGLVVLFVLTTWLHVWYLVANLIGIGFGFIFNYAAESLLTWRVHDES</sequence>
<comment type="caution">
    <text evidence="8">The sequence shown here is derived from an EMBL/GenBank/DDBJ whole genome shotgun (WGS) entry which is preliminary data.</text>
</comment>
<dbReference type="PANTHER" id="PTHR38459">
    <property type="entry name" value="PROPHAGE BACTOPRENOL-LINKED GLUCOSE TRANSLOCASE HOMOLOG"/>
    <property type="match status" value="1"/>
</dbReference>
<keyword evidence="5 6" id="KW-0472">Membrane</keyword>
<dbReference type="EMBL" id="JBHTAX010000001">
    <property type="protein sequence ID" value="MFC7189238.1"/>
    <property type="molecule type" value="Genomic_DNA"/>
</dbReference>
<dbReference type="GO" id="GO:0016020">
    <property type="term" value="C:membrane"/>
    <property type="evidence" value="ECO:0007669"/>
    <property type="project" value="UniProtKB-SubCell"/>
</dbReference>
<gene>
    <name evidence="8" type="ORF">ACFQL7_04830</name>
</gene>
<evidence type="ECO:0000256" key="2">
    <source>
        <dbReference type="ARBA" id="ARBA00009399"/>
    </source>
</evidence>
<evidence type="ECO:0000313" key="8">
    <source>
        <dbReference type="EMBL" id="MFC7189238.1"/>
    </source>
</evidence>
<dbReference type="Proteomes" id="UP001596417">
    <property type="component" value="Unassembled WGS sequence"/>
</dbReference>
<dbReference type="AlphaFoldDB" id="A0ABD5YIY9"/>
<dbReference type="InterPro" id="IPR051401">
    <property type="entry name" value="GtrA_CellWall_Glycosyl"/>
</dbReference>
<dbReference type="Pfam" id="PF04138">
    <property type="entry name" value="GtrA_DPMS_TM"/>
    <property type="match status" value="1"/>
</dbReference>
<dbReference type="PANTHER" id="PTHR38459:SF1">
    <property type="entry name" value="PROPHAGE BACTOPRENOL-LINKED GLUCOSE TRANSLOCASE HOMOLOG"/>
    <property type="match status" value="1"/>
</dbReference>
<protein>
    <submittedName>
        <fullName evidence="8">GtrA family protein</fullName>
    </submittedName>
</protein>
<feature type="transmembrane region" description="Helical" evidence="6">
    <location>
        <begin position="124"/>
        <end position="144"/>
    </location>
</feature>
<keyword evidence="3 6" id="KW-0812">Transmembrane</keyword>
<evidence type="ECO:0000259" key="7">
    <source>
        <dbReference type="Pfam" id="PF04138"/>
    </source>
</evidence>
<accession>A0ABD5YIY9</accession>
<evidence type="ECO:0000256" key="4">
    <source>
        <dbReference type="ARBA" id="ARBA00022989"/>
    </source>
</evidence>
<dbReference type="RefSeq" id="WP_248905203.1">
    <property type="nucleotide sequence ID" value="NZ_CP109979.1"/>
</dbReference>
<dbReference type="InterPro" id="IPR007267">
    <property type="entry name" value="GtrA_DPMS_TM"/>
</dbReference>
<feature type="transmembrane region" description="Helical" evidence="6">
    <location>
        <begin position="101"/>
        <end position="118"/>
    </location>
</feature>
<evidence type="ECO:0000256" key="3">
    <source>
        <dbReference type="ARBA" id="ARBA00022692"/>
    </source>
</evidence>